<dbReference type="GO" id="GO:0033615">
    <property type="term" value="P:mitochondrial proton-transporting ATP synthase complex assembly"/>
    <property type="evidence" value="ECO:0007669"/>
    <property type="project" value="TreeGrafter"/>
</dbReference>
<comment type="caution">
    <text evidence="2">The sequence shown here is derived from an EMBL/GenBank/DDBJ whole genome shotgun (WGS) entry which is preliminary data.</text>
</comment>
<keyword evidence="3" id="KW-1185">Reference proteome</keyword>
<protein>
    <submittedName>
        <fullName evidence="2">ATP10 protein-domain-containing protein</fullName>
    </submittedName>
</protein>
<dbReference type="Pfam" id="PF05176">
    <property type="entry name" value="ATP-synt_10"/>
    <property type="match status" value="1"/>
</dbReference>
<feature type="compositionally biased region" description="Low complexity" evidence="1">
    <location>
        <begin position="38"/>
        <end position="49"/>
    </location>
</feature>
<evidence type="ECO:0000313" key="2">
    <source>
        <dbReference type="EMBL" id="KAH7035308.1"/>
    </source>
</evidence>
<proteinExistence type="predicted"/>
<feature type="compositionally biased region" description="Pro residues" evidence="1">
    <location>
        <begin position="114"/>
        <end position="128"/>
    </location>
</feature>
<dbReference type="Proteomes" id="UP000756346">
    <property type="component" value="Unassembled WGS sequence"/>
</dbReference>
<sequence length="382" mass="41926">MSFARSSRSLVCLGCQWRTFMSSTRLLAEPARKSAAGAAAAPAATRTAGNITTERSASATTDKPPKTTPDSAAAAAAAAPGTSSLQRPPRPIAPATFEDAPRSYGKRVETFEPKPLPRPIGLPYPPVPGENTGIDNRSLKERRDDFVDYDKHLQRRQELKSKMARPYFRDWGNLQFSKGKTFIAPPRPFRADVSLFFPNLYGETLLKTDRRPRDTTPCLEGKVSVVSVYSGVWGETQARSFTGAKENPALAKILLAENSSNKSNAAAAAGGSDSGSGGSNTLQLVNINIEEDTLKYWLIRLFMSGLRSRIPQADWDKYFVVRRGITDEIRESLGLLNSKVGYVYLVDRECRIRWAGSADAEEHEREGLARSVQRLLEEAGKA</sequence>
<reference evidence="2" key="1">
    <citation type="journal article" date="2021" name="Nat. Commun.">
        <title>Genetic determinants of endophytism in the Arabidopsis root mycobiome.</title>
        <authorList>
            <person name="Mesny F."/>
            <person name="Miyauchi S."/>
            <person name="Thiergart T."/>
            <person name="Pickel B."/>
            <person name="Atanasova L."/>
            <person name="Karlsson M."/>
            <person name="Huettel B."/>
            <person name="Barry K.W."/>
            <person name="Haridas S."/>
            <person name="Chen C."/>
            <person name="Bauer D."/>
            <person name="Andreopoulos W."/>
            <person name="Pangilinan J."/>
            <person name="LaButti K."/>
            <person name="Riley R."/>
            <person name="Lipzen A."/>
            <person name="Clum A."/>
            <person name="Drula E."/>
            <person name="Henrissat B."/>
            <person name="Kohler A."/>
            <person name="Grigoriev I.V."/>
            <person name="Martin F.M."/>
            <person name="Hacquard S."/>
        </authorList>
    </citation>
    <scope>NUCLEOTIDE SEQUENCE</scope>
    <source>
        <strain evidence="2">MPI-CAGE-CH-0230</strain>
    </source>
</reference>
<feature type="region of interest" description="Disordered" evidence="1">
    <location>
        <begin position="38"/>
        <end position="136"/>
    </location>
</feature>
<dbReference type="AlphaFoldDB" id="A0A9P9BQW1"/>
<gene>
    <name evidence="2" type="ORF">B0I36DRAFT_90862</name>
</gene>
<dbReference type="EMBL" id="JAGTJQ010000003">
    <property type="protein sequence ID" value="KAH7035308.1"/>
    <property type="molecule type" value="Genomic_DNA"/>
</dbReference>
<dbReference type="PANTHER" id="PTHR28106:SF1">
    <property type="entry name" value="MITOCHONDRIAL ATPASE COMPLEX SUBUNIT ATP10"/>
    <property type="match status" value="1"/>
</dbReference>
<evidence type="ECO:0000256" key="1">
    <source>
        <dbReference type="SAM" id="MobiDB-lite"/>
    </source>
</evidence>
<organism evidence="2 3">
    <name type="scientific">Microdochium trichocladiopsis</name>
    <dbReference type="NCBI Taxonomy" id="1682393"/>
    <lineage>
        <taxon>Eukaryota</taxon>
        <taxon>Fungi</taxon>
        <taxon>Dikarya</taxon>
        <taxon>Ascomycota</taxon>
        <taxon>Pezizomycotina</taxon>
        <taxon>Sordariomycetes</taxon>
        <taxon>Xylariomycetidae</taxon>
        <taxon>Xylariales</taxon>
        <taxon>Microdochiaceae</taxon>
        <taxon>Microdochium</taxon>
    </lineage>
</organism>
<accession>A0A9P9BQW1</accession>
<dbReference type="PANTHER" id="PTHR28106">
    <property type="entry name" value="MITOCHONDRIAL ATPASE COMPLEX SUBUNIT ATP10"/>
    <property type="match status" value="1"/>
</dbReference>
<feature type="compositionally biased region" description="Low complexity" evidence="1">
    <location>
        <begin position="57"/>
        <end position="79"/>
    </location>
</feature>
<dbReference type="RefSeq" id="XP_046015401.1">
    <property type="nucleotide sequence ID" value="XM_046163565.1"/>
</dbReference>
<name>A0A9P9BQW1_9PEZI</name>
<dbReference type="InterPro" id="IPR007849">
    <property type="entry name" value="ATP10"/>
</dbReference>
<evidence type="ECO:0000313" key="3">
    <source>
        <dbReference type="Proteomes" id="UP000756346"/>
    </source>
</evidence>
<dbReference type="GO" id="GO:0005743">
    <property type="term" value="C:mitochondrial inner membrane"/>
    <property type="evidence" value="ECO:0007669"/>
    <property type="project" value="TreeGrafter"/>
</dbReference>
<dbReference type="GeneID" id="70193111"/>
<dbReference type="OrthoDB" id="17089at2759"/>